<dbReference type="SUPFAM" id="SSF55874">
    <property type="entry name" value="ATPase domain of HSP90 chaperone/DNA topoisomerase II/histidine kinase"/>
    <property type="match status" value="1"/>
</dbReference>
<feature type="domain" description="Signal transduction histidine kinase subgroup 3 dimerisation and phosphoacceptor" evidence="6">
    <location>
        <begin position="195"/>
        <end position="261"/>
    </location>
</feature>
<evidence type="ECO:0000256" key="2">
    <source>
        <dbReference type="ARBA" id="ARBA00022777"/>
    </source>
</evidence>
<evidence type="ECO:0000256" key="4">
    <source>
        <dbReference type="SAM" id="Phobius"/>
    </source>
</evidence>
<dbReference type="GO" id="GO:0046983">
    <property type="term" value="F:protein dimerization activity"/>
    <property type="evidence" value="ECO:0007669"/>
    <property type="project" value="InterPro"/>
</dbReference>
<evidence type="ECO:0000256" key="3">
    <source>
        <dbReference type="ARBA" id="ARBA00023012"/>
    </source>
</evidence>
<keyword evidence="3" id="KW-0902">Two-component regulatory system</keyword>
<dbReference type="Gene3D" id="3.30.565.10">
    <property type="entry name" value="Histidine kinase-like ATPase, C-terminal domain"/>
    <property type="match status" value="1"/>
</dbReference>
<name>A0AAU8I7Z1_9XANT</name>
<dbReference type="Gene3D" id="1.20.5.1930">
    <property type="match status" value="1"/>
</dbReference>
<reference evidence="7" key="2">
    <citation type="submission" date="2022-01" db="EMBL/GenBank/DDBJ databases">
        <authorList>
            <person name="Rana R."/>
            <person name="Patil P.B."/>
        </authorList>
    </citation>
    <scope>NUCLEOTIDE SEQUENCE</scope>
    <source>
        <strain evidence="7">PPL560</strain>
    </source>
</reference>
<dbReference type="CDD" id="cd16917">
    <property type="entry name" value="HATPase_UhpB-NarQ-NarX-like"/>
    <property type="match status" value="1"/>
</dbReference>
<dbReference type="EMBL" id="JAKJPQ010000009">
    <property type="protein sequence ID" value="MCI2262214.1"/>
    <property type="molecule type" value="Genomic_DNA"/>
</dbReference>
<evidence type="ECO:0000313" key="7">
    <source>
        <dbReference type="EMBL" id="MCI2262214.1"/>
    </source>
</evidence>
<gene>
    <name evidence="7" type="ORF">L3V74_11735</name>
    <name evidence="8" type="ORF">Q7W82_04330</name>
</gene>
<dbReference type="InterPro" id="IPR036890">
    <property type="entry name" value="HATPase_C_sf"/>
</dbReference>
<evidence type="ECO:0000259" key="5">
    <source>
        <dbReference type="Pfam" id="PF02518"/>
    </source>
</evidence>
<reference evidence="8" key="3">
    <citation type="submission" date="2023-08" db="EMBL/GenBank/DDBJ databases">
        <title>Complete genome sequence of Xanthomonas indica.</title>
        <authorList>
            <person name="Patil P.B."/>
            <person name="Rana R."/>
        </authorList>
    </citation>
    <scope>NUCLEOTIDE SEQUENCE</scope>
    <source>
        <strain evidence="8">PPL560</strain>
    </source>
</reference>
<dbReference type="EMBL" id="CP131914">
    <property type="protein sequence ID" value="XCI81393.1"/>
    <property type="molecule type" value="Genomic_DNA"/>
</dbReference>
<feature type="transmembrane region" description="Helical" evidence="4">
    <location>
        <begin position="32"/>
        <end position="49"/>
    </location>
</feature>
<dbReference type="Pfam" id="PF02518">
    <property type="entry name" value="HATPase_c"/>
    <property type="match status" value="1"/>
</dbReference>
<feature type="domain" description="Histidine kinase/HSP90-like ATPase" evidence="5">
    <location>
        <begin position="298"/>
        <end position="380"/>
    </location>
</feature>
<dbReference type="GO" id="GO:0016020">
    <property type="term" value="C:membrane"/>
    <property type="evidence" value="ECO:0007669"/>
    <property type="project" value="InterPro"/>
</dbReference>
<protein>
    <submittedName>
        <fullName evidence="8">Sensor histidine kinase</fullName>
    </submittedName>
</protein>
<dbReference type="Pfam" id="PF07730">
    <property type="entry name" value="HisKA_3"/>
    <property type="match status" value="1"/>
</dbReference>
<proteinExistence type="predicted"/>
<dbReference type="Proteomes" id="UP001430647">
    <property type="component" value="Unassembled WGS sequence"/>
</dbReference>
<dbReference type="InterPro" id="IPR011712">
    <property type="entry name" value="Sig_transdc_His_kin_sub3_dim/P"/>
</dbReference>
<evidence type="ECO:0000259" key="6">
    <source>
        <dbReference type="Pfam" id="PF07730"/>
    </source>
</evidence>
<sequence length="407" mass="44841">MPPWEPDVIALLHASPDSLIARRIGWSSAKPSTHWFVWLSLVWSIWLFVTPLYEPYYFRNWFPPTLASYLVFLALYYVAYYRHRRYLPWCVAGMAALAFVVLPYNPGAQCYIIYACAFLAFCFEPKRAVAAMLLVLASFALAWTLRGWSPLYMVSAMVVGLSVGLMNISFERRARGEAQLRLSHEEVRRLAAVAERERIGRDLHDLLGHTLSLVALKSDLATRLLAHDAAAARREMEEVGQVAREALGQVRRAVSGIRAAQLAAEIAAAKLLLESSGVTFRYQVEALPPCPQLETVFALVLREAATNIQRHARANHAQLRLWCERGQALLELRDDGRGGALQPGTGLSSMRERLEAVGGSLRIASERGLGTCLVAAAPLPRAEAAVVPEAATAARMPAPADQDAALG</sequence>
<dbReference type="GO" id="GO:0000155">
    <property type="term" value="F:phosphorelay sensor kinase activity"/>
    <property type="evidence" value="ECO:0007669"/>
    <property type="project" value="InterPro"/>
</dbReference>
<dbReference type="InterPro" id="IPR050482">
    <property type="entry name" value="Sensor_HK_TwoCompSys"/>
</dbReference>
<dbReference type="AlphaFoldDB" id="A0AAU8I7Z1"/>
<feature type="transmembrane region" description="Helical" evidence="4">
    <location>
        <begin position="108"/>
        <end position="123"/>
    </location>
</feature>
<feature type="transmembrane region" description="Helical" evidence="4">
    <location>
        <begin position="128"/>
        <end position="145"/>
    </location>
</feature>
<keyword evidence="2 8" id="KW-0418">Kinase</keyword>
<keyword evidence="9" id="KW-1185">Reference proteome</keyword>
<keyword evidence="4" id="KW-0812">Transmembrane</keyword>
<evidence type="ECO:0000313" key="9">
    <source>
        <dbReference type="Proteomes" id="UP001430647"/>
    </source>
</evidence>
<dbReference type="RefSeq" id="WP_242160175.1">
    <property type="nucleotide sequence ID" value="NZ_CP131914.1"/>
</dbReference>
<keyword evidence="4" id="KW-0472">Membrane</keyword>
<dbReference type="PANTHER" id="PTHR24421">
    <property type="entry name" value="NITRATE/NITRITE SENSOR PROTEIN NARX-RELATED"/>
    <property type="match status" value="1"/>
</dbReference>
<organism evidence="8">
    <name type="scientific">Xanthomonas indica</name>
    <dbReference type="NCBI Taxonomy" id="2912242"/>
    <lineage>
        <taxon>Bacteria</taxon>
        <taxon>Pseudomonadati</taxon>
        <taxon>Pseudomonadota</taxon>
        <taxon>Gammaproteobacteria</taxon>
        <taxon>Lysobacterales</taxon>
        <taxon>Lysobacteraceae</taxon>
        <taxon>Xanthomonas</taxon>
    </lineage>
</organism>
<feature type="transmembrane region" description="Helical" evidence="4">
    <location>
        <begin position="61"/>
        <end position="79"/>
    </location>
</feature>
<dbReference type="InterPro" id="IPR003594">
    <property type="entry name" value="HATPase_dom"/>
</dbReference>
<keyword evidence="1" id="KW-0808">Transferase</keyword>
<dbReference type="PANTHER" id="PTHR24421:SF63">
    <property type="entry name" value="SENSOR HISTIDINE KINASE DESK"/>
    <property type="match status" value="1"/>
</dbReference>
<dbReference type="KEGG" id="xin:Q7W82_04330"/>
<feature type="transmembrane region" description="Helical" evidence="4">
    <location>
        <begin position="151"/>
        <end position="170"/>
    </location>
</feature>
<accession>A0AAU8I7Z1</accession>
<keyword evidence="4" id="KW-1133">Transmembrane helix</keyword>
<reference evidence="7 9" key="1">
    <citation type="journal article" date="2022" name="Curr. Microbiol.">
        <title>Xanthomonas indica sp. nov., a Novel Member of Non-Pathogenic Xanthomonas Community from Healthy Rice Seeds.</title>
        <authorList>
            <person name="Rana R."/>
            <person name="Madhavan V.N."/>
            <person name="Saroha T."/>
            <person name="Bansal K."/>
            <person name="Kaur A."/>
            <person name="Sonti R.V."/>
            <person name="Patel H.K."/>
            <person name="Patil P.B."/>
        </authorList>
    </citation>
    <scope>NUCLEOTIDE SEQUENCE [LARGE SCALE GENOMIC DNA]</scope>
    <source>
        <strain evidence="7 9">PPL560</strain>
    </source>
</reference>
<evidence type="ECO:0000256" key="1">
    <source>
        <dbReference type="ARBA" id="ARBA00022679"/>
    </source>
</evidence>
<evidence type="ECO:0000313" key="8">
    <source>
        <dbReference type="EMBL" id="XCI81393.1"/>
    </source>
</evidence>